<evidence type="ECO:0000259" key="1">
    <source>
        <dbReference type="Pfam" id="PF07872"/>
    </source>
</evidence>
<dbReference type="AlphaFoldDB" id="A0A0C1R016"/>
<proteinExistence type="predicted"/>
<reference evidence="2 3" key="1">
    <citation type="journal article" date="2015" name="Infect. Genet. Evol.">
        <title>Genomic sequences of six botulinum neurotoxin-producing strains representing three clostridial species illustrate the mobility and diversity of botulinum neurotoxin genes.</title>
        <authorList>
            <person name="Smith T.J."/>
            <person name="Hill K.K."/>
            <person name="Xie G."/>
            <person name="Foley B.T."/>
            <person name="Williamson C.H."/>
            <person name="Foster J.T."/>
            <person name="Johnson S.L."/>
            <person name="Chertkov O."/>
            <person name="Teshima H."/>
            <person name="Gibbons H.S."/>
            <person name="Johnsky L.A."/>
            <person name="Karavis M.A."/>
            <person name="Smith L.A."/>
        </authorList>
    </citation>
    <scope>NUCLEOTIDE SEQUENCE [LARGE SCALE GENOMIC DNA]</scope>
    <source>
        <strain evidence="2 3">CDC 2741</strain>
    </source>
</reference>
<sequence>MAISSIKTSSSVLLTYKDGVNSKGEAIYKNQRFSKIKVVAKDEDVYSIAGAMANLLMNDVTEITREDKSKLIEA</sequence>
<feature type="domain" description="DUF1659" evidence="1">
    <location>
        <begin position="2"/>
        <end position="73"/>
    </location>
</feature>
<dbReference type="EMBL" id="AYSO01000016">
    <property type="protein sequence ID" value="KIE46722.1"/>
    <property type="molecule type" value="Genomic_DNA"/>
</dbReference>
<gene>
    <name evidence="2" type="ORF">U732_3191</name>
</gene>
<dbReference type="Pfam" id="PF07872">
    <property type="entry name" value="DUF1659"/>
    <property type="match status" value="1"/>
</dbReference>
<protein>
    <recommendedName>
        <fullName evidence="1">DUF1659 domain-containing protein</fullName>
    </recommendedName>
</protein>
<dbReference type="STRING" id="29341.RSJ17_19985"/>
<organism evidence="2 3">
    <name type="scientific">Clostridium argentinense CDC 2741</name>
    <dbReference type="NCBI Taxonomy" id="1418104"/>
    <lineage>
        <taxon>Bacteria</taxon>
        <taxon>Bacillati</taxon>
        <taxon>Bacillota</taxon>
        <taxon>Clostridia</taxon>
        <taxon>Eubacteriales</taxon>
        <taxon>Clostridiaceae</taxon>
        <taxon>Clostridium</taxon>
    </lineage>
</organism>
<accession>A0A0C1R016</accession>
<dbReference type="InterPro" id="IPR012454">
    <property type="entry name" value="DUF1659"/>
</dbReference>
<dbReference type="OrthoDB" id="1936460at2"/>
<dbReference type="RefSeq" id="WP_039632793.1">
    <property type="nucleotide sequence ID" value="NZ_AYSO01000016.1"/>
</dbReference>
<dbReference type="Proteomes" id="UP000031366">
    <property type="component" value="Unassembled WGS sequence"/>
</dbReference>
<evidence type="ECO:0000313" key="3">
    <source>
        <dbReference type="Proteomes" id="UP000031366"/>
    </source>
</evidence>
<comment type="caution">
    <text evidence="2">The sequence shown here is derived from an EMBL/GenBank/DDBJ whole genome shotgun (WGS) entry which is preliminary data.</text>
</comment>
<evidence type="ECO:0000313" key="2">
    <source>
        <dbReference type="EMBL" id="KIE46722.1"/>
    </source>
</evidence>
<keyword evidence="3" id="KW-1185">Reference proteome</keyword>
<name>A0A0C1R016_9CLOT</name>